<dbReference type="Gene3D" id="3.10.50.40">
    <property type="match status" value="2"/>
</dbReference>
<organism evidence="8 9">
    <name type="scientific">Chryseotalea sanaruensis</name>
    <dbReference type="NCBI Taxonomy" id="2482724"/>
    <lineage>
        <taxon>Bacteria</taxon>
        <taxon>Pseudomonadati</taxon>
        <taxon>Bacteroidota</taxon>
        <taxon>Cytophagia</taxon>
        <taxon>Cytophagales</taxon>
        <taxon>Chryseotaleaceae</taxon>
        <taxon>Chryseotalea</taxon>
    </lineage>
</organism>
<comment type="catalytic activity">
    <reaction evidence="1 5 6">
        <text>[protein]-peptidylproline (omega=180) = [protein]-peptidylproline (omega=0)</text>
        <dbReference type="Rhea" id="RHEA:16237"/>
        <dbReference type="Rhea" id="RHEA-COMP:10747"/>
        <dbReference type="Rhea" id="RHEA-COMP:10748"/>
        <dbReference type="ChEBI" id="CHEBI:83833"/>
        <dbReference type="ChEBI" id="CHEBI:83834"/>
        <dbReference type="EC" id="5.2.1.8"/>
    </reaction>
</comment>
<keyword evidence="9" id="KW-1185">Reference proteome</keyword>
<dbReference type="GO" id="GO:0003755">
    <property type="term" value="F:peptidyl-prolyl cis-trans isomerase activity"/>
    <property type="evidence" value="ECO:0007669"/>
    <property type="project" value="UniProtKB-UniRule"/>
</dbReference>
<gene>
    <name evidence="8" type="ORF">SanaruYs_22520</name>
</gene>
<dbReference type="Proteomes" id="UP000288227">
    <property type="component" value="Unassembled WGS sequence"/>
</dbReference>
<dbReference type="RefSeq" id="WP_127122674.1">
    <property type="nucleotide sequence ID" value="NZ_BHXQ01000004.1"/>
</dbReference>
<dbReference type="EMBL" id="BHXQ01000004">
    <property type="protein sequence ID" value="GCC52020.1"/>
    <property type="molecule type" value="Genomic_DNA"/>
</dbReference>
<sequence length="303" mass="33199">MKITNVFFAALVVISAACSSSEKETPNGFKYTVLAKGDGNLAKPGQLLMVDFVFKDSKDSVWNDTYKAGMPAPVMINDSASAATEFGVMQMFRMLSPGDSVTCSMPIQKFFNEMAGGPVPPGIDTTLTMTYIFKVREITEVADFQANQMKLAEERSAKQLQSDIEAIDVHLAAKGITAEKMESGIRYVITQAGKGPNAESGQATTVNYTGYTLDGLYFDSSIKKLAEEKGIYNPQREPYAPFDVTIDQTGVIKGWHEALKVMNKGSKATFYIPSPLAYGPRKVSNEINENQILVFDIEMVDIK</sequence>
<dbReference type="OrthoDB" id="9814548at2"/>
<accession>A0A401UAV5</accession>
<keyword evidence="3 5" id="KW-0697">Rotamase</keyword>
<reference evidence="8 9" key="1">
    <citation type="submission" date="2018-11" db="EMBL/GenBank/DDBJ databases">
        <title>Chryseotalea sanarue gen. nov., sp., nov., a member of the family Cytophagaceae, isolated from a brackish lake in Hamamatsu Japan.</title>
        <authorList>
            <person name="Maejima Y."/>
            <person name="Iino T."/>
            <person name="Muraguchi Y."/>
            <person name="Fukuda K."/>
            <person name="Ohkuma M."/>
            <person name="Moriuchi R."/>
            <person name="Dohra H."/>
            <person name="Kimbara K."/>
            <person name="Shintani M."/>
        </authorList>
    </citation>
    <scope>NUCLEOTIDE SEQUENCE [LARGE SCALE GENOMIC DNA]</scope>
    <source>
        <strain evidence="8 9">Ys</strain>
    </source>
</reference>
<name>A0A401UAV5_9BACT</name>
<feature type="domain" description="PPIase FKBP-type" evidence="7">
    <location>
        <begin position="201"/>
        <end position="303"/>
    </location>
</feature>
<evidence type="ECO:0000256" key="2">
    <source>
        <dbReference type="ARBA" id="ARBA00006577"/>
    </source>
</evidence>
<evidence type="ECO:0000256" key="1">
    <source>
        <dbReference type="ARBA" id="ARBA00000971"/>
    </source>
</evidence>
<keyword evidence="4 5" id="KW-0413">Isomerase</keyword>
<dbReference type="SUPFAM" id="SSF54534">
    <property type="entry name" value="FKBP-like"/>
    <property type="match status" value="2"/>
</dbReference>
<evidence type="ECO:0000256" key="4">
    <source>
        <dbReference type="ARBA" id="ARBA00023235"/>
    </source>
</evidence>
<comment type="similarity">
    <text evidence="2 6">Belongs to the FKBP-type PPIase family.</text>
</comment>
<dbReference type="InterPro" id="IPR001179">
    <property type="entry name" value="PPIase_FKBP_dom"/>
</dbReference>
<dbReference type="PANTHER" id="PTHR43811">
    <property type="entry name" value="FKBP-TYPE PEPTIDYL-PROLYL CIS-TRANS ISOMERASE FKPA"/>
    <property type="match status" value="1"/>
</dbReference>
<dbReference type="EC" id="5.2.1.8" evidence="6"/>
<protein>
    <recommendedName>
        <fullName evidence="6">Peptidyl-prolyl cis-trans isomerase</fullName>
        <ecNumber evidence="6">5.2.1.8</ecNumber>
    </recommendedName>
</protein>
<dbReference type="PROSITE" id="PS50059">
    <property type="entry name" value="FKBP_PPIASE"/>
    <property type="match status" value="1"/>
</dbReference>
<dbReference type="PROSITE" id="PS51257">
    <property type="entry name" value="PROKAR_LIPOPROTEIN"/>
    <property type="match status" value="1"/>
</dbReference>
<evidence type="ECO:0000313" key="9">
    <source>
        <dbReference type="Proteomes" id="UP000288227"/>
    </source>
</evidence>
<evidence type="ECO:0000313" key="8">
    <source>
        <dbReference type="EMBL" id="GCC52020.1"/>
    </source>
</evidence>
<proteinExistence type="inferred from homology"/>
<dbReference type="Pfam" id="PF00254">
    <property type="entry name" value="FKBP_C"/>
    <property type="match status" value="1"/>
</dbReference>
<evidence type="ECO:0000256" key="5">
    <source>
        <dbReference type="PROSITE-ProRule" id="PRU00277"/>
    </source>
</evidence>
<dbReference type="PANTHER" id="PTHR43811:SF19">
    <property type="entry name" value="39 KDA FK506-BINDING NUCLEAR PROTEIN"/>
    <property type="match status" value="1"/>
</dbReference>
<evidence type="ECO:0000259" key="7">
    <source>
        <dbReference type="PROSITE" id="PS50059"/>
    </source>
</evidence>
<evidence type="ECO:0000256" key="3">
    <source>
        <dbReference type="ARBA" id="ARBA00023110"/>
    </source>
</evidence>
<dbReference type="InterPro" id="IPR046357">
    <property type="entry name" value="PPIase_dom_sf"/>
</dbReference>
<evidence type="ECO:0000256" key="6">
    <source>
        <dbReference type="RuleBase" id="RU003915"/>
    </source>
</evidence>
<dbReference type="AlphaFoldDB" id="A0A401UAV5"/>
<comment type="caution">
    <text evidence="8">The sequence shown here is derived from an EMBL/GenBank/DDBJ whole genome shotgun (WGS) entry which is preliminary data.</text>
</comment>